<keyword evidence="1" id="KW-0812">Transmembrane</keyword>
<evidence type="ECO:0000256" key="1">
    <source>
        <dbReference type="SAM" id="Phobius"/>
    </source>
</evidence>
<proteinExistence type="predicted"/>
<sequence>MLIPTCVIKFLELLKYTRVSTSLVRARTDIEQKSINPVSGSRRTICEFEQVPTLLQMLAIACLTLHHYSYDLTDIPTLMLCSGTYVGYVVVLSGEIVGEMLFAPLDLVQDMYFGILGVGLYSVSGGMVLAARTHDPSYPRTGNHTAALVAAALALVNAFVMLFDLSLAYLDSEEFDDEASEVVSAAADPYVEAWWSGAGGVLFGACGALTLHSWYDVPPCARRTFAQATAACAQAAAVLMAVDSILSLCSAHKDTASTRTKTHKATNA</sequence>
<gene>
    <name evidence="2" type="ORF">RR48_07860</name>
</gene>
<dbReference type="EMBL" id="KQ461137">
    <property type="protein sequence ID" value="KPJ08800.1"/>
    <property type="molecule type" value="Genomic_DNA"/>
</dbReference>
<feature type="transmembrane region" description="Helical" evidence="1">
    <location>
        <begin position="193"/>
        <end position="215"/>
    </location>
</feature>
<evidence type="ECO:0000313" key="2">
    <source>
        <dbReference type="EMBL" id="KPJ08800.1"/>
    </source>
</evidence>
<keyword evidence="1" id="KW-1133">Transmembrane helix</keyword>
<name>A0A194QUZ4_PAPMA</name>
<dbReference type="PANTHER" id="PTHR36692">
    <property type="entry name" value="PROTEIN SNAKESKIN"/>
    <property type="match status" value="1"/>
</dbReference>
<feature type="transmembrane region" description="Helical" evidence="1">
    <location>
        <begin position="143"/>
        <end position="163"/>
    </location>
</feature>
<feature type="transmembrane region" description="Helical" evidence="1">
    <location>
        <begin position="85"/>
        <end position="105"/>
    </location>
</feature>
<dbReference type="InterPro" id="IPR038976">
    <property type="entry name" value="Ssk"/>
</dbReference>
<dbReference type="AlphaFoldDB" id="A0A194QUZ4"/>
<keyword evidence="1" id="KW-0472">Membrane</keyword>
<keyword evidence="3" id="KW-1185">Reference proteome</keyword>
<dbReference type="InParanoid" id="A0A194QUZ4"/>
<dbReference type="PANTHER" id="PTHR36692:SF2">
    <property type="entry name" value="GEO12064P1"/>
    <property type="match status" value="1"/>
</dbReference>
<feature type="transmembrane region" description="Helical" evidence="1">
    <location>
        <begin position="111"/>
        <end position="131"/>
    </location>
</feature>
<dbReference type="Proteomes" id="UP000053240">
    <property type="component" value="Unassembled WGS sequence"/>
</dbReference>
<reference evidence="2 3" key="1">
    <citation type="journal article" date="2015" name="Nat. Commun.">
        <title>Outbred genome sequencing and CRISPR/Cas9 gene editing in butterflies.</title>
        <authorList>
            <person name="Li X."/>
            <person name="Fan D."/>
            <person name="Zhang W."/>
            <person name="Liu G."/>
            <person name="Zhang L."/>
            <person name="Zhao L."/>
            <person name="Fang X."/>
            <person name="Chen L."/>
            <person name="Dong Y."/>
            <person name="Chen Y."/>
            <person name="Ding Y."/>
            <person name="Zhao R."/>
            <person name="Feng M."/>
            <person name="Zhu Y."/>
            <person name="Feng Y."/>
            <person name="Jiang X."/>
            <person name="Zhu D."/>
            <person name="Xiang H."/>
            <person name="Feng X."/>
            <person name="Li S."/>
            <person name="Wang J."/>
            <person name="Zhang G."/>
            <person name="Kronforst M.R."/>
            <person name="Wang W."/>
        </authorList>
    </citation>
    <scope>NUCLEOTIDE SEQUENCE [LARGE SCALE GENOMIC DNA]</scope>
    <source>
        <strain evidence="2">Ya'a_city_454_Pm</strain>
        <tissue evidence="2">Whole body</tissue>
    </source>
</reference>
<dbReference type="GO" id="GO:0019991">
    <property type="term" value="P:septate junction assembly"/>
    <property type="evidence" value="ECO:0007669"/>
    <property type="project" value="InterPro"/>
</dbReference>
<dbReference type="GO" id="GO:0005886">
    <property type="term" value="C:plasma membrane"/>
    <property type="evidence" value="ECO:0007669"/>
    <property type="project" value="TreeGrafter"/>
</dbReference>
<evidence type="ECO:0000313" key="3">
    <source>
        <dbReference type="Proteomes" id="UP000053240"/>
    </source>
</evidence>
<protein>
    <submittedName>
        <fullName evidence="2">Uncharacterized protein</fullName>
    </submittedName>
</protein>
<organism evidence="2 3">
    <name type="scientific">Papilio machaon</name>
    <name type="common">Old World swallowtail butterfly</name>
    <dbReference type="NCBI Taxonomy" id="76193"/>
    <lineage>
        <taxon>Eukaryota</taxon>
        <taxon>Metazoa</taxon>
        <taxon>Ecdysozoa</taxon>
        <taxon>Arthropoda</taxon>
        <taxon>Hexapoda</taxon>
        <taxon>Insecta</taxon>
        <taxon>Pterygota</taxon>
        <taxon>Neoptera</taxon>
        <taxon>Endopterygota</taxon>
        <taxon>Lepidoptera</taxon>
        <taxon>Glossata</taxon>
        <taxon>Ditrysia</taxon>
        <taxon>Papilionoidea</taxon>
        <taxon>Papilionidae</taxon>
        <taxon>Papilioninae</taxon>
        <taxon>Papilio</taxon>
    </lineage>
</organism>
<accession>A0A194QUZ4</accession>